<keyword evidence="2" id="KW-1003">Cell membrane</keyword>
<evidence type="ECO:0000259" key="9">
    <source>
        <dbReference type="Pfam" id="PF13515"/>
    </source>
</evidence>
<organism evidence="10 11">
    <name type="scientific">Cerina litoralis</name>
    <dbReference type="NCBI Taxonomy" id="2874477"/>
    <lineage>
        <taxon>Bacteria</taxon>
        <taxon>Pseudomonadati</taxon>
        <taxon>Bacteroidota</taxon>
        <taxon>Flavobacteriia</taxon>
        <taxon>Flavobacteriales</taxon>
        <taxon>Flavobacteriaceae</taxon>
        <taxon>Cerina</taxon>
    </lineage>
</organism>
<dbReference type="Pfam" id="PF12805">
    <property type="entry name" value="FUSC-like"/>
    <property type="match status" value="1"/>
</dbReference>
<evidence type="ECO:0000256" key="6">
    <source>
        <dbReference type="ARBA" id="ARBA00043993"/>
    </source>
</evidence>
<gene>
    <name evidence="10" type="ORF">K8352_10475</name>
</gene>
<dbReference type="GO" id="GO:0005886">
    <property type="term" value="C:plasma membrane"/>
    <property type="evidence" value="ECO:0007669"/>
    <property type="project" value="UniProtKB-SubCell"/>
</dbReference>
<feature type="domain" description="Integral membrane bound transporter" evidence="9">
    <location>
        <begin position="418"/>
        <end position="537"/>
    </location>
</feature>
<name>A0AAE3JRC0_9FLAO</name>
<protein>
    <submittedName>
        <fullName evidence="10">FUSC family protein</fullName>
    </submittedName>
</protein>
<evidence type="ECO:0000313" key="10">
    <source>
        <dbReference type="EMBL" id="MCG2461173.1"/>
    </source>
</evidence>
<evidence type="ECO:0000256" key="7">
    <source>
        <dbReference type="SAM" id="Phobius"/>
    </source>
</evidence>
<feature type="transmembrane region" description="Helical" evidence="7">
    <location>
        <begin position="149"/>
        <end position="166"/>
    </location>
</feature>
<evidence type="ECO:0000256" key="2">
    <source>
        <dbReference type="ARBA" id="ARBA00022475"/>
    </source>
</evidence>
<accession>A0AAE3JRC0</accession>
<evidence type="ECO:0000313" key="11">
    <source>
        <dbReference type="Proteomes" id="UP001200642"/>
    </source>
</evidence>
<feature type="transmembrane region" description="Helical" evidence="7">
    <location>
        <begin position="476"/>
        <end position="492"/>
    </location>
</feature>
<dbReference type="PANTHER" id="PTHR30509">
    <property type="entry name" value="P-HYDROXYBENZOIC ACID EFFLUX PUMP SUBUNIT-RELATED"/>
    <property type="match status" value="1"/>
</dbReference>
<evidence type="ECO:0000256" key="3">
    <source>
        <dbReference type="ARBA" id="ARBA00022692"/>
    </source>
</evidence>
<feature type="domain" description="Integral membrane protein YccS N-terminal" evidence="8">
    <location>
        <begin position="81"/>
        <end position="345"/>
    </location>
</feature>
<feature type="transmembrane region" description="Helical" evidence="7">
    <location>
        <begin position="499"/>
        <end position="515"/>
    </location>
</feature>
<dbReference type="Pfam" id="PF13515">
    <property type="entry name" value="FUSC_2"/>
    <property type="match status" value="1"/>
</dbReference>
<evidence type="ECO:0000256" key="4">
    <source>
        <dbReference type="ARBA" id="ARBA00022989"/>
    </source>
</evidence>
<evidence type="ECO:0000256" key="5">
    <source>
        <dbReference type="ARBA" id="ARBA00023136"/>
    </source>
</evidence>
<comment type="subcellular location">
    <subcellularLocation>
        <location evidence="1">Cell membrane</location>
        <topology evidence="1">Multi-pass membrane protein</topology>
    </subcellularLocation>
</comment>
<sequence>MNPFVLSIVTLISKNFKELQNFLKSISFSKAVRIGIAVTLPIVTGIQLGHLEIGLALGLGAFWSSPSDVSGSVRHKEIGILFSAALVMAASFMGGYLHYETWLSLPVLGVLSFAIAFISVYGFRASLISFSGLLALVLSLGHKAEEMEIYQFAALLGVGGLWYLFLTKIWHGINPKAETEEFLTETYKLTAEFLETRGKLVDPHEDHEKLRSKLLDLQSELTENHETLREILILSRKTSGMSNYQDKRLLIFAQLVEMLETAIANPVNYDRMDALFNAHPQYVNRFQDVIFEMSHQLQLISEAGNDKKNLPTNDKIRQCFEDVRLEIASLRETENYEEYLMLQNFLEYQEKQFTKLKRIKWLLGDPNTMEIDFIDRKVAKRFVALQEYDPVLLVRNFSLKSTIFRHSFRLAVTVMFGYALGSLFPFQNPHWILLTVVVILRPSYGLTKSRAKDRFIGTLIGGAIASGIVFLIHDPYVYGAMGVASLIIALSLVQKNNKASAIFITLSVVFIYAIIQTDVLSVIKFRILDTLVGAGLSYAAMLWLWPTWEFVEINESIQKSVKANKDFLHKIIDFYQRKGNLPTSYNIARKEAFLETSNLNSAFQRMAQEPKSKQRKTDKNYELVVLNHTFLASLASLSIYIQYHKTTEASDRFKIAAKKIEENLGQVLQCLKDKKCDGAEASSNSDPIFKEQLDKLRKLQTRNMASADKENIRELQETHLVWEQLQWLFSTSNHMLKLAASVKRK</sequence>
<dbReference type="InterPro" id="IPR049453">
    <property type="entry name" value="Memb_transporter_dom"/>
</dbReference>
<evidence type="ECO:0000259" key="8">
    <source>
        <dbReference type="Pfam" id="PF12805"/>
    </source>
</evidence>
<keyword evidence="5 7" id="KW-0472">Membrane</keyword>
<feature type="transmembrane region" description="Helical" evidence="7">
    <location>
        <begin position="111"/>
        <end position="137"/>
    </location>
</feature>
<feature type="transmembrane region" description="Helical" evidence="7">
    <location>
        <begin position="78"/>
        <end position="99"/>
    </location>
</feature>
<proteinExistence type="inferred from homology"/>
<comment type="caution">
    <text evidence="10">The sequence shown here is derived from an EMBL/GenBank/DDBJ whole genome shotgun (WGS) entry which is preliminary data.</text>
</comment>
<comment type="similarity">
    <text evidence="6">Belongs to the YccS/YhfK family.</text>
</comment>
<feature type="transmembrane region" description="Helical" evidence="7">
    <location>
        <begin position="454"/>
        <end position="470"/>
    </location>
</feature>
<evidence type="ECO:0000256" key="1">
    <source>
        <dbReference type="ARBA" id="ARBA00004651"/>
    </source>
</evidence>
<dbReference type="AlphaFoldDB" id="A0AAE3JRC0"/>
<reference evidence="10" key="1">
    <citation type="submission" date="2023-02" db="EMBL/GenBank/DDBJ databases">
        <title>Genome of Flavobacteriaceae gen. nov. sp. strain F89.</title>
        <authorList>
            <person name="Wang Y."/>
        </authorList>
    </citation>
    <scope>NUCLEOTIDE SEQUENCE</scope>
    <source>
        <strain evidence="10">F89</strain>
    </source>
</reference>
<keyword evidence="4 7" id="KW-1133">Transmembrane helix</keyword>
<feature type="transmembrane region" description="Helical" evidence="7">
    <location>
        <begin position="34"/>
        <end position="58"/>
    </location>
</feature>
<keyword evidence="3 7" id="KW-0812">Transmembrane</keyword>
<keyword evidence="11" id="KW-1185">Reference proteome</keyword>
<dbReference type="InterPro" id="IPR032692">
    <property type="entry name" value="YccS_N"/>
</dbReference>
<dbReference type="EMBL" id="JAIRBC010000013">
    <property type="protein sequence ID" value="MCG2461173.1"/>
    <property type="molecule type" value="Genomic_DNA"/>
</dbReference>
<dbReference type="Proteomes" id="UP001200642">
    <property type="component" value="Unassembled WGS sequence"/>
</dbReference>
<dbReference type="PANTHER" id="PTHR30509:SF8">
    <property type="entry name" value="INNER MEMBRANE PROTEIN YCCS"/>
    <property type="match status" value="1"/>
</dbReference>